<reference evidence="3 4" key="1">
    <citation type="submission" date="2018-06" db="EMBL/GenBank/DDBJ databases">
        <title>Genomic Encyclopedia of Archaeal and Bacterial Type Strains, Phase II (KMG-II): from individual species to whole genera.</title>
        <authorList>
            <person name="Goeker M."/>
        </authorList>
    </citation>
    <scope>NUCLEOTIDE SEQUENCE [LARGE SCALE GENOMIC DNA]</scope>
    <source>
        <strain evidence="3 4">DSM 29821</strain>
    </source>
</reference>
<accession>A0A327WBN9</accession>
<dbReference type="EMBL" id="QLMA01000001">
    <property type="protein sequence ID" value="RAJ87993.1"/>
    <property type="molecule type" value="Genomic_DNA"/>
</dbReference>
<dbReference type="InterPro" id="IPR025380">
    <property type="entry name" value="DUF4369"/>
</dbReference>
<organism evidence="3 4">
    <name type="scientific">Chitinophaga dinghuensis</name>
    <dbReference type="NCBI Taxonomy" id="1539050"/>
    <lineage>
        <taxon>Bacteria</taxon>
        <taxon>Pseudomonadati</taxon>
        <taxon>Bacteroidota</taxon>
        <taxon>Chitinophagia</taxon>
        <taxon>Chitinophagales</taxon>
        <taxon>Chitinophagaceae</taxon>
        <taxon>Chitinophaga</taxon>
    </lineage>
</organism>
<dbReference type="AlphaFoldDB" id="A0A327WBN9"/>
<feature type="signal peptide" evidence="1">
    <location>
        <begin position="1"/>
        <end position="30"/>
    </location>
</feature>
<protein>
    <submittedName>
        <fullName evidence="3">Uncharacterized protein DUF4369</fullName>
    </submittedName>
</protein>
<comment type="caution">
    <text evidence="3">The sequence shown here is derived from an EMBL/GenBank/DDBJ whole genome shotgun (WGS) entry which is preliminary data.</text>
</comment>
<feature type="chain" id="PRO_5016446251" evidence="1">
    <location>
        <begin position="31"/>
        <end position="251"/>
    </location>
</feature>
<evidence type="ECO:0000259" key="2">
    <source>
        <dbReference type="Pfam" id="PF14289"/>
    </source>
</evidence>
<dbReference type="Proteomes" id="UP000249819">
    <property type="component" value="Unassembled WGS sequence"/>
</dbReference>
<keyword evidence="1" id="KW-0732">Signal</keyword>
<evidence type="ECO:0000256" key="1">
    <source>
        <dbReference type="SAM" id="SignalP"/>
    </source>
</evidence>
<evidence type="ECO:0000313" key="3">
    <source>
        <dbReference type="EMBL" id="RAJ87993.1"/>
    </source>
</evidence>
<dbReference type="Pfam" id="PF14289">
    <property type="entry name" value="DUF4369"/>
    <property type="match status" value="1"/>
</dbReference>
<name>A0A327WBN9_9BACT</name>
<proteinExistence type="predicted"/>
<gene>
    <name evidence="3" type="ORF">CLV59_101758</name>
</gene>
<feature type="domain" description="DUF4369" evidence="2">
    <location>
        <begin position="34"/>
        <end position="142"/>
    </location>
</feature>
<evidence type="ECO:0000313" key="4">
    <source>
        <dbReference type="Proteomes" id="UP000249819"/>
    </source>
</evidence>
<sequence length="251" mass="27892">MQLRPNFFEYPMKSFVLLTAVLCSSLSLFAQQNYTIQGKLPASYNGGKVFLRPGIGSNKQYQQLDSAIIQNGAFKLKGSTKDPVGLTIDVTVDTTYGMVAATKSFFIAAGDKMQIVIKQAYDPYKEEVNEADVSGSVVNKDYDSYCTLIKPILPCLNGENEAPMLVDENGKADATQFKEQEERKQKCKAQEELLQQQFITAHSNSYVSLYLLSLQAQQQTNISSLQKLYNTLSPTLKQTVLGKEVAKRIAK</sequence>
<keyword evidence="4" id="KW-1185">Reference proteome</keyword>